<dbReference type="EMBL" id="JBGMDY010000007">
    <property type="protein sequence ID" value="KAL2327392.1"/>
    <property type="molecule type" value="Genomic_DNA"/>
</dbReference>
<accession>A0ABD1LVB6</accession>
<keyword evidence="3" id="KW-0472">Membrane</keyword>
<comment type="caution">
    <text evidence="4">The sequence shown here is derived from an EMBL/GenBank/DDBJ whole genome shotgun (WGS) entry which is preliminary data.</text>
</comment>
<feature type="transmembrane region" description="Helical" evidence="3">
    <location>
        <begin position="54"/>
        <end position="75"/>
    </location>
</feature>
<sequence length="204" mass="23017">MCLCRRRCHAPRSIFNNATIVIHFFVLIFIMVASSTKVDSNNLTPFVLYGTHDVIKASVVLFFAYIGFNAASIIAEETKNPAKSGRGRRCRRWWSRSARGRGIREADEAQRGFERPQVGGLVFGDGGGCSRHTWPRQVSAAERDPNAMCNDHKWILYSGSLDKSVKVWKVAENVAVQTNVQPPRLSLDQFPRVSSLRKMGSRRY</sequence>
<organism evidence="4 5">
    <name type="scientific">Flemingia macrophylla</name>
    <dbReference type="NCBI Taxonomy" id="520843"/>
    <lineage>
        <taxon>Eukaryota</taxon>
        <taxon>Viridiplantae</taxon>
        <taxon>Streptophyta</taxon>
        <taxon>Embryophyta</taxon>
        <taxon>Tracheophyta</taxon>
        <taxon>Spermatophyta</taxon>
        <taxon>Magnoliopsida</taxon>
        <taxon>eudicotyledons</taxon>
        <taxon>Gunneridae</taxon>
        <taxon>Pentapetalae</taxon>
        <taxon>rosids</taxon>
        <taxon>fabids</taxon>
        <taxon>Fabales</taxon>
        <taxon>Fabaceae</taxon>
        <taxon>Papilionoideae</taxon>
        <taxon>50 kb inversion clade</taxon>
        <taxon>NPAAA clade</taxon>
        <taxon>indigoferoid/millettioid clade</taxon>
        <taxon>Phaseoleae</taxon>
        <taxon>Flemingia</taxon>
    </lineage>
</organism>
<feature type="repeat" description="WD" evidence="2">
    <location>
        <begin position="156"/>
        <end position="178"/>
    </location>
</feature>
<evidence type="ECO:0000256" key="3">
    <source>
        <dbReference type="SAM" id="Phobius"/>
    </source>
</evidence>
<dbReference type="PANTHER" id="PTHR43243:SF1">
    <property type="entry name" value="CATIONIC AMINO ACID TRANSPORTER 1"/>
    <property type="match status" value="1"/>
</dbReference>
<dbReference type="Gene3D" id="1.20.1740.10">
    <property type="entry name" value="Amino acid/polyamine transporter I"/>
    <property type="match status" value="1"/>
</dbReference>
<dbReference type="PANTHER" id="PTHR43243">
    <property type="entry name" value="INNER MEMBRANE TRANSPORTER YGJI-RELATED"/>
    <property type="match status" value="1"/>
</dbReference>
<keyword evidence="5" id="KW-1185">Reference proteome</keyword>
<proteinExistence type="inferred from homology"/>
<dbReference type="InterPro" id="IPR001680">
    <property type="entry name" value="WD40_rpt"/>
</dbReference>
<keyword evidence="2" id="KW-0853">WD repeat</keyword>
<evidence type="ECO:0000313" key="5">
    <source>
        <dbReference type="Proteomes" id="UP001603857"/>
    </source>
</evidence>
<dbReference type="AlphaFoldDB" id="A0ABD1LVB6"/>
<dbReference type="Proteomes" id="UP001603857">
    <property type="component" value="Unassembled WGS sequence"/>
</dbReference>
<gene>
    <name evidence="4" type="ORF">Fmac_020819</name>
</gene>
<comment type="similarity">
    <text evidence="1">Belongs to the amino acid-polyamine-organocation (APC) superfamily. Cationic amino acid transporter (CAT) (TC 2.A.3.3) family.</text>
</comment>
<keyword evidence="3" id="KW-0812">Transmembrane</keyword>
<reference evidence="4 5" key="1">
    <citation type="submission" date="2024-08" db="EMBL/GenBank/DDBJ databases">
        <title>Insights into the chromosomal genome structure of Flemingia macrophylla.</title>
        <authorList>
            <person name="Ding Y."/>
            <person name="Zhao Y."/>
            <person name="Bi W."/>
            <person name="Wu M."/>
            <person name="Zhao G."/>
            <person name="Gong Y."/>
            <person name="Li W."/>
            <person name="Zhang P."/>
        </authorList>
    </citation>
    <scope>NUCLEOTIDE SEQUENCE [LARGE SCALE GENOMIC DNA]</scope>
    <source>
        <strain evidence="4">DYQJB</strain>
        <tissue evidence="4">Leaf</tissue>
    </source>
</reference>
<evidence type="ECO:0000313" key="4">
    <source>
        <dbReference type="EMBL" id="KAL2327392.1"/>
    </source>
</evidence>
<name>A0ABD1LVB6_9FABA</name>
<keyword evidence="3" id="KW-1133">Transmembrane helix</keyword>
<dbReference type="PROSITE" id="PS50082">
    <property type="entry name" value="WD_REPEATS_2"/>
    <property type="match status" value="1"/>
</dbReference>
<evidence type="ECO:0000256" key="1">
    <source>
        <dbReference type="ARBA" id="ARBA00008572"/>
    </source>
</evidence>
<protein>
    <submittedName>
        <fullName evidence="4">Uncharacterized protein</fullName>
    </submittedName>
</protein>
<evidence type="ECO:0000256" key="2">
    <source>
        <dbReference type="PROSITE-ProRule" id="PRU00221"/>
    </source>
</evidence>
<feature type="transmembrane region" description="Helical" evidence="3">
    <location>
        <begin position="14"/>
        <end position="34"/>
    </location>
</feature>